<organism evidence="2 3">
    <name type="scientific">Aureobasidium pullulans</name>
    <name type="common">Black yeast</name>
    <name type="synonym">Pullularia pullulans</name>
    <dbReference type="NCBI Taxonomy" id="5580"/>
    <lineage>
        <taxon>Eukaryota</taxon>
        <taxon>Fungi</taxon>
        <taxon>Dikarya</taxon>
        <taxon>Ascomycota</taxon>
        <taxon>Pezizomycotina</taxon>
        <taxon>Dothideomycetes</taxon>
        <taxon>Dothideomycetidae</taxon>
        <taxon>Dothideales</taxon>
        <taxon>Saccotheciaceae</taxon>
        <taxon>Aureobasidium</taxon>
    </lineage>
</organism>
<protein>
    <submittedName>
        <fullName evidence="2">NAD(P)-binding protein</fullName>
    </submittedName>
</protein>
<evidence type="ECO:0000313" key="3">
    <source>
        <dbReference type="Proteomes" id="UP000304947"/>
    </source>
</evidence>
<feature type="domain" description="NAD-dependent epimerase/dehydratase" evidence="1">
    <location>
        <begin position="66"/>
        <end position="258"/>
    </location>
</feature>
<dbReference type="EMBL" id="QZBU01004068">
    <property type="protein sequence ID" value="TIA16798.1"/>
    <property type="molecule type" value="Genomic_DNA"/>
</dbReference>
<reference evidence="2 3" key="1">
    <citation type="submission" date="2018-10" db="EMBL/GenBank/DDBJ databases">
        <title>Fifty Aureobasidium pullulans genomes reveal a recombining polyextremotolerant generalist.</title>
        <authorList>
            <person name="Gostincar C."/>
            <person name="Turk M."/>
            <person name="Zajc J."/>
            <person name="Gunde-Cimerman N."/>
        </authorList>
    </citation>
    <scope>NUCLEOTIDE SEQUENCE [LARGE SCALE GENOMIC DNA]</scope>
    <source>
        <strain evidence="2 3">EXF-3380</strain>
    </source>
</reference>
<sequence>MPLSSAAFLPEVTFFKVVICCAGPLIVGKSIFIIPNINQVIMSPQASFTDKLALGEAKRGENKRRVIVTGGSGKLGRSTVRYLADEGWEVISVDTRRPPGISEDGKSGLGGAYRLVEIDLEDMGAVLETFLTTDMAYSGIDAVVHLAAIPSPGQTNSSRQFRTNTMSTYNVLEACRKLKIKNIVLASSETLIGIPFDPHMPESLPITEDHERKPESAYSLSKLVGETLAEQYARWDPEVKIISLRFSNVMLPEEYKTFDAWQDDPMKRYWNCWGYIDARDGGQAVSKSLDSKTKGHHQYLIAAEDTCMRQSNEELVKKAFPDVKYNPTAGPNDTLLSIEKAKKEIGFKPAFKWQDQL</sequence>
<gene>
    <name evidence="2" type="ORF">D6C83_08282</name>
</gene>
<name>A0A4T0ABI7_AURPU</name>
<dbReference type="AlphaFoldDB" id="A0A4T0ABI7"/>
<evidence type="ECO:0000313" key="2">
    <source>
        <dbReference type="EMBL" id="TIA16798.1"/>
    </source>
</evidence>
<dbReference type="PANTHER" id="PTHR43103">
    <property type="entry name" value="NUCLEOSIDE-DIPHOSPHATE-SUGAR EPIMERASE"/>
    <property type="match status" value="1"/>
</dbReference>
<evidence type="ECO:0000259" key="1">
    <source>
        <dbReference type="Pfam" id="PF01370"/>
    </source>
</evidence>
<comment type="caution">
    <text evidence="2">The sequence shown here is derived from an EMBL/GenBank/DDBJ whole genome shotgun (WGS) entry which is preliminary data.</text>
</comment>
<accession>A0A4T0ABI7</accession>
<dbReference type="SUPFAM" id="SSF51735">
    <property type="entry name" value="NAD(P)-binding Rossmann-fold domains"/>
    <property type="match status" value="1"/>
</dbReference>
<dbReference type="Proteomes" id="UP000304947">
    <property type="component" value="Unassembled WGS sequence"/>
</dbReference>
<dbReference type="PANTHER" id="PTHR43103:SF6">
    <property type="entry name" value="PUTATIVE-RELATED"/>
    <property type="match status" value="1"/>
</dbReference>
<dbReference type="Pfam" id="PF01370">
    <property type="entry name" value="Epimerase"/>
    <property type="match status" value="1"/>
</dbReference>
<dbReference type="InterPro" id="IPR036291">
    <property type="entry name" value="NAD(P)-bd_dom_sf"/>
</dbReference>
<proteinExistence type="predicted"/>
<dbReference type="InterPro" id="IPR001509">
    <property type="entry name" value="Epimerase_deHydtase"/>
</dbReference>
<dbReference type="Gene3D" id="3.40.50.720">
    <property type="entry name" value="NAD(P)-binding Rossmann-like Domain"/>
    <property type="match status" value="1"/>
</dbReference>